<keyword evidence="2" id="KW-1185">Reference proteome</keyword>
<dbReference type="Proteomes" id="UP001549122">
    <property type="component" value="Unassembled WGS sequence"/>
</dbReference>
<dbReference type="EMBL" id="JBEPLO010000004">
    <property type="protein sequence ID" value="MET3557388.1"/>
    <property type="molecule type" value="Genomic_DNA"/>
</dbReference>
<comment type="caution">
    <text evidence="1">The sequence shown here is derived from an EMBL/GenBank/DDBJ whole genome shotgun (WGS) entry which is preliminary data.</text>
</comment>
<proteinExistence type="predicted"/>
<protein>
    <submittedName>
        <fullName evidence="1">Tryptophanyl-tRNA synthetase</fullName>
    </submittedName>
</protein>
<organism evidence="1 2">
    <name type="scientific">Streptococcus rupicaprae</name>
    <dbReference type="NCBI Taxonomy" id="759619"/>
    <lineage>
        <taxon>Bacteria</taxon>
        <taxon>Bacillati</taxon>
        <taxon>Bacillota</taxon>
        <taxon>Bacilli</taxon>
        <taxon>Lactobacillales</taxon>
        <taxon>Streptococcaceae</taxon>
        <taxon>Streptococcus</taxon>
    </lineage>
</organism>
<evidence type="ECO:0000313" key="1">
    <source>
        <dbReference type="EMBL" id="MET3557388.1"/>
    </source>
</evidence>
<name>A0ABV2FFP7_9STRE</name>
<gene>
    <name evidence="1" type="ORF">ABID29_000498</name>
</gene>
<sequence>MKEEFGSKPYEYEVHHIIEKSEYTSYKKLNKSEIHNGKNLLLVQKKVHQKITDKTNPTRITNKGRDESDIVNKYYKLGISTDSKHILLENLYVSGDIIILKINEEVFFELDSIDDMLAYNKEQIEKFYRKN</sequence>
<accession>A0ABV2FFP7</accession>
<evidence type="ECO:0000313" key="2">
    <source>
        <dbReference type="Proteomes" id="UP001549122"/>
    </source>
</evidence>
<reference evidence="1 2" key="1">
    <citation type="submission" date="2024-06" db="EMBL/GenBank/DDBJ databases">
        <title>Genomic Encyclopedia of Type Strains, Phase IV (KMG-IV): sequencing the most valuable type-strain genomes for metagenomic binning, comparative biology and taxonomic classification.</title>
        <authorList>
            <person name="Goeker M."/>
        </authorList>
    </citation>
    <scope>NUCLEOTIDE SEQUENCE [LARGE SCALE GENOMIC DNA]</scope>
    <source>
        <strain evidence="1 2">DSM 28303</strain>
    </source>
</reference>
<dbReference type="RefSeq" id="WP_354364159.1">
    <property type="nucleotide sequence ID" value="NZ_JBEPLO010000004.1"/>
</dbReference>